<reference evidence="3 4" key="1">
    <citation type="submission" date="2017-04" db="EMBL/GenBank/DDBJ databases">
        <authorList>
            <person name="Afonso C.L."/>
            <person name="Miller P.J."/>
            <person name="Scott M.A."/>
            <person name="Spackman E."/>
            <person name="Goraichik I."/>
            <person name="Dimitrov K.M."/>
            <person name="Suarez D.L."/>
            <person name="Swayne D.E."/>
        </authorList>
    </citation>
    <scope>NUCLEOTIDE SEQUENCE [LARGE SCALE GENOMIC DNA]</scope>
    <source>
        <strain evidence="3 4">DSM 26133</strain>
    </source>
</reference>
<feature type="signal peptide" evidence="2">
    <location>
        <begin position="1"/>
        <end position="20"/>
    </location>
</feature>
<accession>A0A1W2GB42</accession>
<protein>
    <submittedName>
        <fullName evidence="3">Collagen triple helix repeat-containing protein</fullName>
    </submittedName>
</protein>
<dbReference type="Proteomes" id="UP000192472">
    <property type="component" value="Unassembled WGS sequence"/>
</dbReference>
<feature type="compositionally biased region" description="Basic and acidic residues" evidence="1">
    <location>
        <begin position="214"/>
        <end position="224"/>
    </location>
</feature>
<dbReference type="EMBL" id="FWYF01000002">
    <property type="protein sequence ID" value="SMD33885.1"/>
    <property type="molecule type" value="Genomic_DNA"/>
</dbReference>
<dbReference type="InterPro" id="IPR008160">
    <property type="entry name" value="Collagen"/>
</dbReference>
<keyword evidence="3" id="KW-0176">Collagen</keyword>
<feature type="compositionally biased region" description="Low complexity" evidence="1">
    <location>
        <begin position="139"/>
        <end position="181"/>
    </location>
</feature>
<sequence>MKKFLSFSFLLIILTSIVWAQSPNAFKYQAIARDGSGDPMVNQEVNFQISLLQGSASGTTVYSETHLVNTNGYGLVGMDIGSGNTISGTFSAIDWSAGPYFIQVAIDTNGGSSFQTLGTTQMLSVPYALYAETSGSSLPGPQGDTGPQGPAGADGSDGQDGATGPQGATGEQGAQGETGADGQDGEDGQSAYELWLADGNEGTEEEFLASLKGAKGDKGDKGDMGDIGPAGPTG</sequence>
<name>A0A1W2GB42_REIFA</name>
<dbReference type="Gene3D" id="1.20.5.320">
    <property type="entry name" value="6-Phosphogluconate Dehydrogenase, domain 3"/>
    <property type="match status" value="1"/>
</dbReference>
<proteinExistence type="predicted"/>
<feature type="non-terminal residue" evidence="3">
    <location>
        <position position="234"/>
    </location>
</feature>
<evidence type="ECO:0000256" key="1">
    <source>
        <dbReference type="SAM" id="MobiDB-lite"/>
    </source>
</evidence>
<dbReference type="Pfam" id="PF01391">
    <property type="entry name" value="Collagen"/>
    <property type="match status" value="1"/>
</dbReference>
<gene>
    <name evidence="3" type="ORF">SAMN04488029_1724</name>
</gene>
<dbReference type="PANTHER" id="PTHR24637:SF250">
    <property type="entry name" value="NEMATODE CUTICLE COLLAGEN N-TERMINAL DOMAIN-CONTAINING PROTEIN"/>
    <property type="match status" value="1"/>
</dbReference>
<feature type="region of interest" description="Disordered" evidence="1">
    <location>
        <begin position="134"/>
        <end position="234"/>
    </location>
</feature>
<keyword evidence="4" id="KW-1185">Reference proteome</keyword>
<organism evidence="3 4">
    <name type="scientific">Reichenbachiella faecimaris</name>
    <dbReference type="NCBI Taxonomy" id="692418"/>
    <lineage>
        <taxon>Bacteria</taxon>
        <taxon>Pseudomonadati</taxon>
        <taxon>Bacteroidota</taxon>
        <taxon>Cytophagia</taxon>
        <taxon>Cytophagales</taxon>
        <taxon>Reichenbachiellaceae</taxon>
        <taxon>Reichenbachiella</taxon>
    </lineage>
</organism>
<keyword evidence="2" id="KW-0732">Signal</keyword>
<dbReference type="STRING" id="692418.SAMN04488029_1724"/>
<dbReference type="AlphaFoldDB" id="A0A1W2GB42"/>
<dbReference type="PANTHER" id="PTHR24637">
    <property type="entry name" value="COLLAGEN"/>
    <property type="match status" value="1"/>
</dbReference>
<evidence type="ECO:0000313" key="4">
    <source>
        <dbReference type="Proteomes" id="UP000192472"/>
    </source>
</evidence>
<evidence type="ECO:0000256" key="2">
    <source>
        <dbReference type="SAM" id="SignalP"/>
    </source>
</evidence>
<evidence type="ECO:0000313" key="3">
    <source>
        <dbReference type="EMBL" id="SMD33885.1"/>
    </source>
</evidence>
<feature type="chain" id="PRO_5012574303" evidence="2">
    <location>
        <begin position="21"/>
        <end position="234"/>
    </location>
</feature>